<dbReference type="CDD" id="cd11731">
    <property type="entry name" value="Lin1944_like_SDR_c"/>
    <property type="match status" value="1"/>
</dbReference>
<gene>
    <name evidence="3" type="ORF">J2Y69_002504</name>
</gene>
<accession>A0ABU1SE57</accession>
<dbReference type="Gene3D" id="3.40.50.720">
    <property type="entry name" value="NAD(P)-binding Rossmann-like Domain"/>
    <property type="match status" value="1"/>
</dbReference>
<sequence>MAQRILVIGASGLIGGALADALDAAGHTVVRASRSSGEKVDVLDRASLDALFERVGTVDAVVAAVGSVPFKPLADLTVDDFRAGLADKTLGQLAIVEAGTPFVADGGSFTLTTGILADRPIPTGAAASVANGAVNAYVMAAAPYLPRGLRINAVSPNVLLEATGYHSSFPGFTPVPAEDVVRAYRAVIDGTATGTVVSV</sequence>
<keyword evidence="2" id="KW-0560">Oxidoreductase</keyword>
<evidence type="ECO:0000256" key="2">
    <source>
        <dbReference type="ARBA" id="ARBA00023002"/>
    </source>
</evidence>
<name>A0ABU1SE57_9MICO</name>
<dbReference type="Proteomes" id="UP001259347">
    <property type="component" value="Unassembled WGS sequence"/>
</dbReference>
<dbReference type="NCBIfam" id="NF005754">
    <property type="entry name" value="PRK07578.1"/>
    <property type="match status" value="1"/>
</dbReference>
<dbReference type="Pfam" id="PF13561">
    <property type="entry name" value="adh_short_C2"/>
    <property type="match status" value="1"/>
</dbReference>
<proteinExistence type="inferred from homology"/>
<dbReference type="InterPro" id="IPR002347">
    <property type="entry name" value="SDR_fam"/>
</dbReference>
<dbReference type="SUPFAM" id="SSF51735">
    <property type="entry name" value="NAD(P)-binding Rossmann-fold domains"/>
    <property type="match status" value="1"/>
</dbReference>
<dbReference type="PANTHER" id="PTHR43477:SF1">
    <property type="entry name" value="DIHYDROANTICAPSIN 7-DEHYDROGENASE"/>
    <property type="match status" value="1"/>
</dbReference>
<comment type="caution">
    <text evidence="3">The sequence shown here is derived from an EMBL/GenBank/DDBJ whole genome shotgun (WGS) entry which is preliminary data.</text>
</comment>
<dbReference type="PANTHER" id="PTHR43477">
    <property type="entry name" value="DIHYDROANTICAPSIN 7-DEHYDROGENASE"/>
    <property type="match status" value="1"/>
</dbReference>
<evidence type="ECO:0000313" key="4">
    <source>
        <dbReference type="Proteomes" id="UP001259347"/>
    </source>
</evidence>
<keyword evidence="4" id="KW-1185">Reference proteome</keyword>
<dbReference type="InterPro" id="IPR036291">
    <property type="entry name" value="NAD(P)-bd_dom_sf"/>
</dbReference>
<reference evidence="3 4" key="1">
    <citation type="submission" date="2023-07" db="EMBL/GenBank/DDBJ databases">
        <title>Sorghum-associated microbial communities from plants grown in Nebraska, USA.</title>
        <authorList>
            <person name="Schachtman D."/>
        </authorList>
    </citation>
    <scope>NUCLEOTIDE SEQUENCE [LARGE SCALE GENOMIC DNA]</scope>
    <source>
        <strain evidence="3 4">2980</strain>
    </source>
</reference>
<protein>
    <submittedName>
        <fullName evidence="3">NAD(P)-dependent dehydrogenase (Short-subunit alcohol dehydrogenase family)</fullName>
    </submittedName>
</protein>
<evidence type="ECO:0000313" key="3">
    <source>
        <dbReference type="EMBL" id="MDR6867896.1"/>
    </source>
</evidence>
<comment type="similarity">
    <text evidence="1">Belongs to the short-chain dehydrogenases/reductases (SDR) family.</text>
</comment>
<organism evidence="3 4">
    <name type="scientific">Microbacterium resistens</name>
    <dbReference type="NCBI Taxonomy" id="156977"/>
    <lineage>
        <taxon>Bacteria</taxon>
        <taxon>Bacillati</taxon>
        <taxon>Actinomycetota</taxon>
        <taxon>Actinomycetes</taxon>
        <taxon>Micrococcales</taxon>
        <taxon>Microbacteriaceae</taxon>
        <taxon>Microbacterium</taxon>
    </lineage>
</organism>
<dbReference type="InterPro" id="IPR051122">
    <property type="entry name" value="SDR_DHRS6-like"/>
</dbReference>
<dbReference type="RefSeq" id="WP_310021178.1">
    <property type="nucleotide sequence ID" value="NZ_JAVDUM010000011.1"/>
</dbReference>
<dbReference type="EMBL" id="JAVDUM010000011">
    <property type="protein sequence ID" value="MDR6867896.1"/>
    <property type="molecule type" value="Genomic_DNA"/>
</dbReference>
<evidence type="ECO:0000256" key="1">
    <source>
        <dbReference type="ARBA" id="ARBA00006484"/>
    </source>
</evidence>